<name>X1AZ64_9ZZZZ</name>
<dbReference type="AlphaFoldDB" id="X1AZ64"/>
<reference evidence="1" key="1">
    <citation type="journal article" date="2014" name="Front. Microbiol.">
        <title>High frequency of phylogenetically diverse reductive dehalogenase-homologous genes in deep subseafloor sedimentary metagenomes.</title>
        <authorList>
            <person name="Kawai M."/>
            <person name="Futagami T."/>
            <person name="Toyoda A."/>
            <person name="Takaki Y."/>
            <person name="Nishi S."/>
            <person name="Hori S."/>
            <person name="Arai W."/>
            <person name="Tsubouchi T."/>
            <person name="Morono Y."/>
            <person name="Uchiyama I."/>
            <person name="Ito T."/>
            <person name="Fujiyama A."/>
            <person name="Inagaki F."/>
            <person name="Takami H."/>
        </authorList>
    </citation>
    <scope>NUCLEOTIDE SEQUENCE</scope>
    <source>
        <strain evidence="1">Expedition CK06-06</strain>
    </source>
</reference>
<accession>X1AZ64</accession>
<evidence type="ECO:0000313" key="1">
    <source>
        <dbReference type="EMBL" id="GAG88554.1"/>
    </source>
</evidence>
<proteinExistence type="predicted"/>
<protein>
    <submittedName>
        <fullName evidence="1">Uncharacterized protein</fullName>
    </submittedName>
</protein>
<dbReference type="EMBL" id="BART01013069">
    <property type="protein sequence ID" value="GAG88554.1"/>
    <property type="molecule type" value="Genomic_DNA"/>
</dbReference>
<gene>
    <name evidence="1" type="ORF">S01H4_26941</name>
</gene>
<sequence length="44" mass="5276">MKDENKTKAELIKELKTLRKERGKSYRIIDLAHLPYLSNLKVKY</sequence>
<organism evidence="1">
    <name type="scientific">marine sediment metagenome</name>
    <dbReference type="NCBI Taxonomy" id="412755"/>
    <lineage>
        <taxon>unclassified sequences</taxon>
        <taxon>metagenomes</taxon>
        <taxon>ecological metagenomes</taxon>
    </lineage>
</organism>
<comment type="caution">
    <text evidence="1">The sequence shown here is derived from an EMBL/GenBank/DDBJ whole genome shotgun (WGS) entry which is preliminary data.</text>
</comment>